<proteinExistence type="predicted"/>
<accession>A0A8J2LWE6</accession>
<evidence type="ECO:0000313" key="1">
    <source>
        <dbReference type="EMBL" id="CAG7829371.1"/>
    </source>
</evidence>
<comment type="caution">
    <text evidence="1">The sequence shown here is derived from an EMBL/GenBank/DDBJ whole genome shotgun (WGS) entry which is preliminary data.</text>
</comment>
<sequence>MPRLRVRTELGECCAVVCLSGCDLLENEVDGKEIRESSINLYDIRSKFIKNELSVNFIRQSARHGTENLYLYPVPCLK</sequence>
<gene>
    <name evidence="1" type="ORF">AFUS01_LOCUS39237</name>
</gene>
<protein>
    <submittedName>
        <fullName evidence="1">Uncharacterized protein</fullName>
    </submittedName>
</protein>
<keyword evidence="2" id="KW-1185">Reference proteome</keyword>
<dbReference type="AlphaFoldDB" id="A0A8J2LWE6"/>
<reference evidence="1" key="1">
    <citation type="submission" date="2021-06" db="EMBL/GenBank/DDBJ databases">
        <authorList>
            <person name="Hodson N. C."/>
            <person name="Mongue J. A."/>
            <person name="Jaron S. K."/>
        </authorList>
    </citation>
    <scope>NUCLEOTIDE SEQUENCE</scope>
</reference>
<dbReference type="EMBL" id="CAJVCH010551217">
    <property type="protein sequence ID" value="CAG7829371.1"/>
    <property type="molecule type" value="Genomic_DNA"/>
</dbReference>
<evidence type="ECO:0000313" key="2">
    <source>
        <dbReference type="Proteomes" id="UP000708208"/>
    </source>
</evidence>
<organism evidence="1 2">
    <name type="scientific">Allacma fusca</name>
    <dbReference type="NCBI Taxonomy" id="39272"/>
    <lineage>
        <taxon>Eukaryota</taxon>
        <taxon>Metazoa</taxon>
        <taxon>Ecdysozoa</taxon>
        <taxon>Arthropoda</taxon>
        <taxon>Hexapoda</taxon>
        <taxon>Collembola</taxon>
        <taxon>Symphypleona</taxon>
        <taxon>Sminthuridae</taxon>
        <taxon>Allacma</taxon>
    </lineage>
</organism>
<name>A0A8J2LWE6_9HEXA</name>
<dbReference type="Proteomes" id="UP000708208">
    <property type="component" value="Unassembled WGS sequence"/>
</dbReference>